<gene>
    <name evidence="2" type="ORF">SAMEA4412692_01931</name>
</gene>
<name>A0A239SYS0_9STRE</name>
<accession>A0A239SYS0</accession>
<evidence type="ECO:0000256" key="1">
    <source>
        <dbReference type="SAM" id="Coils"/>
    </source>
</evidence>
<keyword evidence="1" id="KW-0175">Coiled coil</keyword>
<dbReference type="KEGG" id="smen:SAMEA4412692_1931"/>
<dbReference type="RefSeq" id="WP_018373998.1">
    <property type="nucleotide sequence ID" value="NZ_LT906439.1"/>
</dbReference>
<keyword evidence="3" id="KW-1185">Reference proteome</keyword>
<proteinExistence type="predicted"/>
<dbReference type="AlphaFoldDB" id="A0A239SYS0"/>
<reference evidence="2 3" key="1">
    <citation type="submission" date="2017-06" db="EMBL/GenBank/DDBJ databases">
        <authorList>
            <consortium name="Pathogen Informatics"/>
        </authorList>
    </citation>
    <scope>NUCLEOTIDE SEQUENCE [LARGE SCALE GENOMIC DNA]</scope>
    <source>
        <strain evidence="2 3">NCTC13788</strain>
    </source>
</reference>
<evidence type="ECO:0000313" key="2">
    <source>
        <dbReference type="EMBL" id="SNU90620.1"/>
    </source>
</evidence>
<feature type="coiled-coil region" evidence="1">
    <location>
        <begin position="3"/>
        <end position="30"/>
    </location>
</feature>
<dbReference type="Proteomes" id="UP000215185">
    <property type="component" value="Chromosome 1"/>
</dbReference>
<dbReference type="STRING" id="1123308.GCA_000380085_01455"/>
<protein>
    <submittedName>
        <fullName evidence="2">Uncharacterized protein</fullName>
    </submittedName>
</protein>
<dbReference type="EMBL" id="LT906439">
    <property type="protein sequence ID" value="SNU90620.1"/>
    <property type="molecule type" value="Genomic_DNA"/>
</dbReference>
<sequence>MNEQALLKRLKKLRQQLEQEQTESTEEIIQQWFDFLPMLLLNDEIAGKLEDFPHRLDYETFRASKECRQAIQTILEEVAGSGDN</sequence>
<evidence type="ECO:0000313" key="3">
    <source>
        <dbReference type="Proteomes" id="UP000215185"/>
    </source>
</evidence>
<organism evidence="2 3">
    <name type="scientific">Streptococcus merionis</name>
    <dbReference type="NCBI Taxonomy" id="400065"/>
    <lineage>
        <taxon>Bacteria</taxon>
        <taxon>Bacillati</taxon>
        <taxon>Bacillota</taxon>
        <taxon>Bacilli</taxon>
        <taxon>Lactobacillales</taxon>
        <taxon>Streptococcaceae</taxon>
        <taxon>Streptococcus</taxon>
    </lineage>
</organism>